<dbReference type="eggNOG" id="KOG1663">
    <property type="taxonomic scope" value="Eukaryota"/>
</dbReference>
<comment type="similarity">
    <text evidence="4">Belongs to the class I-like SAM-binding methyltransferase superfamily. Cation-dependent O-methyltransferase family.</text>
</comment>
<evidence type="ECO:0000256" key="1">
    <source>
        <dbReference type="ARBA" id="ARBA00022603"/>
    </source>
</evidence>
<dbReference type="EnsemblPlants" id="ONIVA09G14750.2">
    <property type="protein sequence ID" value="ONIVA09G14750.2"/>
    <property type="gene ID" value="ONIVA09G14750"/>
</dbReference>
<evidence type="ECO:0000256" key="4">
    <source>
        <dbReference type="ARBA" id="ARBA00023453"/>
    </source>
</evidence>
<reference evidence="6" key="1">
    <citation type="submission" date="2015-04" db="UniProtKB">
        <authorList>
            <consortium name="EnsemblPlants"/>
        </authorList>
    </citation>
    <scope>IDENTIFICATION</scope>
    <source>
        <strain evidence="6">SL10</strain>
    </source>
</reference>
<dbReference type="OMA" id="PAYFEWA"/>
<dbReference type="GO" id="GO:0032259">
    <property type="term" value="P:methylation"/>
    <property type="evidence" value="ECO:0007669"/>
    <property type="project" value="UniProtKB-KW"/>
</dbReference>
<dbReference type="Proteomes" id="UP000006591">
    <property type="component" value="Chromosome 9"/>
</dbReference>
<dbReference type="InterPro" id="IPR002935">
    <property type="entry name" value="SAM_O-MeTrfase"/>
</dbReference>
<evidence type="ECO:0008006" key="8">
    <source>
        <dbReference type="Google" id="ProtNLM"/>
    </source>
</evidence>
<dbReference type="GO" id="GO:0008171">
    <property type="term" value="F:O-methyltransferase activity"/>
    <property type="evidence" value="ECO:0007669"/>
    <property type="project" value="InterPro"/>
</dbReference>
<dbReference type="PANTHER" id="PTHR10509:SF92">
    <property type="entry name" value="OS09G0481400 PROTEIN"/>
    <property type="match status" value="1"/>
</dbReference>
<evidence type="ECO:0000256" key="5">
    <source>
        <dbReference type="SAM" id="MobiDB-lite"/>
    </source>
</evidence>
<feature type="region of interest" description="Disordered" evidence="5">
    <location>
        <begin position="1"/>
        <end position="22"/>
    </location>
</feature>
<keyword evidence="3" id="KW-0949">S-adenosyl-L-methionine</keyword>
<dbReference type="Pfam" id="PF01596">
    <property type="entry name" value="Methyltransf_3"/>
    <property type="match status" value="1"/>
</dbReference>
<dbReference type="PANTHER" id="PTHR10509">
    <property type="entry name" value="O-METHYLTRANSFERASE-RELATED"/>
    <property type="match status" value="1"/>
</dbReference>
<dbReference type="AlphaFoldDB" id="A0A0E0ILD3"/>
<keyword evidence="7" id="KW-1185">Reference proteome</keyword>
<accession>A0A0E0ILD3</accession>
<dbReference type="InterPro" id="IPR029063">
    <property type="entry name" value="SAM-dependent_MTases_sf"/>
</dbReference>
<protein>
    <recommendedName>
        <fullName evidence="8">Caffeoyl-CoA O-methyltransferase</fullName>
    </recommendedName>
</protein>
<dbReference type="SUPFAM" id="SSF53335">
    <property type="entry name" value="S-adenosyl-L-methionine-dependent methyltransferases"/>
    <property type="match status" value="1"/>
</dbReference>
<name>A0A0E0ILD3_ORYNI</name>
<reference evidence="6" key="2">
    <citation type="submission" date="2018-04" db="EMBL/GenBank/DDBJ databases">
        <title>OnivRS2 (Oryza nivara Reference Sequence Version 2).</title>
        <authorList>
            <person name="Zhang J."/>
            <person name="Kudrna D."/>
            <person name="Lee S."/>
            <person name="Talag J."/>
            <person name="Rajasekar S."/>
            <person name="Welchert J."/>
            <person name="Hsing Y.-I."/>
            <person name="Wing R.A."/>
        </authorList>
    </citation>
    <scope>NUCLEOTIDE SEQUENCE [LARGE SCALE GENOMIC DNA]</scope>
    <source>
        <strain evidence="6">SL10</strain>
    </source>
</reference>
<evidence type="ECO:0000256" key="3">
    <source>
        <dbReference type="ARBA" id="ARBA00022691"/>
    </source>
</evidence>
<evidence type="ECO:0000256" key="2">
    <source>
        <dbReference type="ARBA" id="ARBA00022679"/>
    </source>
</evidence>
<proteinExistence type="inferred from homology"/>
<dbReference type="PROSITE" id="PS51682">
    <property type="entry name" value="SAM_OMT_I"/>
    <property type="match status" value="1"/>
</dbReference>
<dbReference type="GO" id="GO:0008757">
    <property type="term" value="F:S-adenosylmethionine-dependent methyltransferase activity"/>
    <property type="evidence" value="ECO:0007669"/>
    <property type="project" value="TreeGrafter"/>
</dbReference>
<sequence>MAATGAGEGKESAAVAGGGGGGSLHSKTLLKSEPLYQYVLESTVFPREPDCLRELRLATANHPMAVMAASPDQVQLFGLLIELIGAKNAIEVGVFTGYSLLATALALPDDGKVRIATTIVAIDVSRESYDEVGAPVIDKAGVAHKVDFRVGLAMPVLDELVAEEGNKGRFDFAFVDADKVNFLGYHERLLQLVRVGGLIAYDNTLWGGSVAAPPAAADEAVPSGRDRSLAALAREFNAAIAADRRVKPCQLAIADGVMLCRRVA</sequence>
<organism evidence="6">
    <name type="scientific">Oryza nivara</name>
    <name type="common">Indian wild rice</name>
    <name type="synonym">Oryza sativa f. spontanea</name>
    <dbReference type="NCBI Taxonomy" id="4536"/>
    <lineage>
        <taxon>Eukaryota</taxon>
        <taxon>Viridiplantae</taxon>
        <taxon>Streptophyta</taxon>
        <taxon>Embryophyta</taxon>
        <taxon>Tracheophyta</taxon>
        <taxon>Spermatophyta</taxon>
        <taxon>Magnoliopsida</taxon>
        <taxon>Liliopsida</taxon>
        <taxon>Poales</taxon>
        <taxon>Poaceae</taxon>
        <taxon>BOP clade</taxon>
        <taxon>Oryzoideae</taxon>
        <taxon>Oryzeae</taxon>
        <taxon>Oryzinae</taxon>
        <taxon>Oryza</taxon>
    </lineage>
</organism>
<keyword evidence="1" id="KW-0489">Methyltransferase</keyword>
<dbReference type="Gene3D" id="3.40.50.150">
    <property type="entry name" value="Vaccinia Virus protein VP39"/>
    <property type="match status" value="1"/>
</dbReference>
<evidence type="ECO:0000313" key="7">
    <source>
        <dbReference type="Proteomes" id="UP000006591"/>
    </source>
</evidence>
<dbReference type="STRING" id="4536.A0A0E0ILD3"/>
<dbReference type="InterPro" id="IPR050362">
    <property type="entry name" value="Cation-dep_OMT"/>
</dbReference>
<dbReference type="Gramene" id="ONIVA09G14750.2">
    <property type="protein sequence ID" value="ONIVA09G14750.2"/>
    <property type="gene ID" value="ONIVA09G14750"/>
</dbReference>
<keyword evidence="2" id="KW-0808">Transferase</keyword>
<evidence type="ECO:0000313" key="6">
    <source>
        <dbReference type="EnsemblPlants" id="ONIVA09G14750.2"/>
    </source>
</evidence>